<organism evidence="1 2">
    <name type="scientific">Cupriavidus oxalaticus</name>
    <dbReference type="NCBI Taxonomy" id="96344"/>
    <lineage>
        <taxon>Bacteria</taxon>
        <taxon>Pseudomonadati</taxon>
        <taxon>Pseudomonadota</taxon>
        <taxon>Betaproteobacteria</taxon>
        <taxon>Burkholderiales</taxon>
        <taxon>Burkholderiaceae</taxon>
        <taxon>Cupriavidus</taxon>
    </lineage>
</organism>
<comment type="caution">
    <text evidence="1">The sequence shown here is derived from an EMBL/GenBank/DDBJ whole genome shotgun (WGS) entry which is preliminary data.</text>
</comment>
<protein>
    <submittedName>
        <fullName evidence="1">Uncharacterized protein</fullName>
    </submittedName>
</protein>
<accession>A0A375FMN5</accession>
<sequence>MEGQRGCGHFHQLGNPASRQSLWTGLNQQPEHGQADRMCERGKRFKGVVCVHDSNIVESWKSCE</sequence>
<gene>
    <name evidence="1" type="ORF">CO2235_U1000018</name>
</gene>
<evidence type="ECO:0000313" key="1">
    <source>
        <dbReference type="EMBL" id="SPC05030.1"/>
    </source>
</evidence>
<name>A0A375FMN5_9BURK</name>
<dbReference type="EMBL" id="OGUS01000003">
    <property type="protein sequence ID" value="SPC05030.1"/>
    <property type="molecule type" value="Genomic_DNA"/>
</dbReference>
<dbReference type="AlphaFoldDB" id="A0A375FMN5"/>
<proteinExistence type="predicted"/>
<dbReference type="Proteomes" id="UP000256862">
    <property type="component" value="Unassembled WGS sequence"/>
</dbReference>
<evidence type="ECO:0000313" key="2">
    <source>
        <dbReference type="Proteomes" id="UP000256862"/>
    </source>
</evidence>
<reference evidence="2" key="1">
    <citation type="submission" date="2018-01" db="EMBL/GenBank/DDBJ databases">
        <authorList>
            <person name="Gaut B.S."/>
            <person name="Morton B.R."/>
            <person name="Clegg M.T."/>
            <person name="Duvall M.R."/>
        </authorList>
    </citation>
    <scope>NUCLEOTIDE SEQUENCE [LARGE SCALE GENOMIC DNA]</scope>
</reference>